<keyword evidence="2" id="KW-1185">Reference proteome</keyword>
<dbReference type="Pfam" id="PF05159">
    <property type="entry name" value="Capsule_synth"/>
    <property type="match status" value="3"/>
</dbReference>
<comment type="caution">
    <text evidence="1">The sequence shown here is derived from an EMBL/GenBank/DDBJ whole genome shotgun (WGS) entry which is preliminary data.</text>
</comment>
<gene>
    <name evidence="1" type="ORF">MU516_05065</name>
</gene>
<dbReference type="RefSeq" id="WP_260276140.1">
    <property type="nucleotide sequence ID" value="NZ_JANAVZ010000002.1"/>
</dbReference>
<dbReference type="EMBL" id="JANAVZ010000002">
    <property type="protein sequence ID" value="MCT4332239.1"/>
    <property type="molecule type" value="Genomic_DNA"/>
</dbReference>
<evidence type="ECO:0000313" key="2">
    <source>
        <dbReference type="Proteomes" id="UP001320702"/>
    </source>
</evidence>
<accession>A0ABT2K8N0</accession>
<name>A0ABT2K8N0_9RHOB</name>
<reference evidence="1 2" key="1">
    <citation type="submission" date="2022-04" db="EMBL/GenBank/DDBJ databases">
        <title>Paracoccus sp. YLB-12 draft genome sequence.</title>
        <authorList>
            <person name="Yu L."/>
        </authorList>
    </citation>
    <scope>NUCLEOTIDE SEQUENCE [LARGE SCALE GENOMIC DNA]</scope>
    <source>
        <strain evidence="1 2">YLB-12</strain>
    </source>
</reference>
<dbReference type="InterPro" id="IPR007833">
    <property type="entry name" value="Capsule_polysaccharide_synth"/>
</dbReference>
<organism evidence="1 2">
    <name type="scientific">Paracoccus maritimus</name>
    <dbReference type="NCBI Taxonomy" id="2933292"/>
    <lineage>
        <taxon>Bacteria</taxon>
        <taxon>Pseudomonadati</taxon>
        <taxon>Pseudomonadota</taxon>
        <taxon>Alphaproteobacteria</taxon>
        <taxon>Rhodobacterales</taxon>
        <taxon>Paracoccaceae</taxon>
        <taxon>Paracoccus</taxon>
    </lineage>
</organism>
<proteinExistence type="predicted"/>
<dbReference type="CDD" id="cd16440">
    <property type="entry name" value="beta_Kdo_transferase_KpsC_1"/>
    <property type="match status" value="1"/>
</dbReference>
<evidence type="ECO:0000313" key="1">
    <source>
        <dbReference type="EMBL" id="MCT4332239.1"/>
    </source>
</evidence>
<sequence length="671" mass="73033">MRETEDQAVGDDPRRLFVFNGGFWWKPRLRRILALAGWRLSAGIPAEGRDCVGIWGASPTSWRGRRVATARNARLITVEDAFLRSILPGRASGHVARRGPIGLIIDPDGAHFDPACPSRIELLAAAPHPAPLLERAARSIQRLRDLDLSKYNAHDPDIAAPTPGYVLVVDQTAGDASLMGAGRATFLRMLMTARAEHPGAQIVLRTHPETASGLRPGHFVPEDLQPGDQICSAPVSPWRLIENARAVYAVSSQLGYEAILAGCRPRLFGQPFYAGWGLSDDELALPKGRRGHATRESLFVASHLLGPVWYDPCRDRLTDFEGAVDQVHEEARVWRQDRAGHVAYGMRLWKRAFISRAFGDAHPVRFTATPSPQVTLGWAGHADQVPHATRVEDGFLRSRGLGAALTPPLSLVADDLGIYYDPTRESRLERLIAAGPPPGGEARALQIIDRVRAAGLSKYNLDGAAPILPGTDGRRVILVPGQVEDDASIRLGAGRENRNLDLLARTRAENPDAYLIYKPHPDVETGLRPGVIAEADLQWLADHVVHNTDAAALLTAVDEVWTITSTLGFEALLRGVPVTVLGAPFYAGWGLTHDLGKPPARRQARPSLAALVHACLIAYPRYRDPVTGLPCPVEVALERLADPSLVPRGAGLRILSKAQGALSGHSWIWRR</sequence>
<dbReference type="CDD" id="cd16439">
    <property type="entry name" value="beta_Kdo_transferase_KpsC_2"/>
    <property type="match status" value="1"/>
</dbReference>
<protein>
    <submittedName>
        <fullName evidence="1">Capsular polysaccharide biosynthesis protein</fullName>
    </submittedName>
</protein>
<dbReference type="Proteomes" id="UP001320702">
    <property type="component" value="Unassembled WGS sequence"/>
</dbReference>